<dbReference type="InterPro" id="IPR005637">
    <property type="entry name" value="TAP_C_dom"/>
</dbReference>
<protein>
    <submittedName>
        <fullName evidence="11">Nuclear RNA export factor 1</fullName>
    </submittedName>
</protein>
<dbReference type="InterPro" id="IPR002075">
    <property type="entry name" value="NTF2_dom"/>
</dbReference>
<evidence type="ECO:0000313" key="11">
    <source>
        <dbReference type="WBParaSite" id="MCU_011684-RA"/>
    </source>
</evidence>
<dbReference type="InterPro" id="IPR032710">
    <property type="entry name" value="NTF2-like_dom_sf"/>
</dbReference>
<dbReference type="Pfam" id="PF03943">
    <property type="entry name" value="TAP_C"/>
    <property type="match status" value="1"/>
</dbReference>
<dbReference type="GO" id="GO:0005634">
    <property type="term" value="C:nucleus"/>
    <property type="evidence" value="ECO:0007669"/>
    <property type="project" value="UniProtKB-SubCell"/>
</dbReference>
<dbReference type="InterPro" id="IPR030217">
    <property type="entry name" value="NXF_fam"/>
</dbReference>
<dbReference type="AlphaFoldDB" id="A0A5K3FY21"/>
<keyword evidence="4" id="KW-0433">Leucine-rich repeat</keyword>
<evidence type="ECO:0000256" key="1">
    <source>
        <dbReference type="ARBA" id="ARBA00004123"/>
    </source>
</evidence>
<comment type="similarity">
    <text evidence="2">Belongs to the NXF family.</text>
</comment>
<sequence length="662" mass="73353">MPRPSYAKGRNRKYTYHKGDYDDLDSNGGRSDFRPRFRNEWNAGRHGNRRHHQGITNPEVVRRVMVGDNTGGGTGVGPMSGTNCGLAPGETWMRVNVVHGASIPLDFLRENLGAALGTPIRIYNANLKGENRVFFFKMRAKKLGTHRKAVNGIVNPNTGAPLVCDINPCREPEVPLNVSDASAGSAPALLPSSWMDALRECFRERFQATTRVLDLSSLHTDLTLLSKGFYIPLDKTPVFSSFVAILQENNAQLAILNLSNNRLRHVQPFEDMAKSMGPPTYSIERIDLSANALTQVRNLEALKHVPGVCHLDVTETPLSGRLSNPNHAKFMEAQIVRILPALKTLNGNPIKVTVEFAIEHASNASTVTRGPRFPLPKTIQGYFPNEEIRIPLLTFLKEYFSRYDSSPRGENIYSYYTSASTLTMCLNPASQFSGKSVSETIEANDGSSQKTVLLTNNLDDAYFKQNRNLLRCKDEHKRHELICQGSLDIASALGKLPATEHVLESFCIDVIFHSESQILFNVSGVFYEIKRGAGSNAPLQKVLRCFARSMILVAPGSQILQDDIIFSNPSESLIQRYIRDVKKRASTSGVSRSSAPMIPPSVPAGANEREVMLSEFRRQTGMNMAFCRQCLEEFGWQFDTALSSFQSMHAAGTIPQAAFAPD</sequence>
<keyword evidence="3" id="KW-0813">Transport</keyword>
<evidence type="ECO:0000256" key="3">
    <source>
        <dbReference type="ARBA" id="ARBA00022448"/>
    </source>
</evidence>
<evidence type="ECO:0000256" key="8">
    <source>
        <dbReference type="SAM" id="MobiDB-lite"/>
    </source>
</evidence>
<evidence type="ECO:0000259" key="10">
    <source>
        <dbReference type="PROSITE" id="PS51281"/>
    </source>
</evidence>
<dbReference type="WBParaSite" id="MCU_011684-RA">
    <property type="protein sequence ID" value="MCU_011684-RA"/>
    <property type="gene ID" value="MCU_011684"/>
</dbReference>
<keyword evidence="6" id="KW-0509">mRNA transport</keyword>
<feature type="domain" description="TAP-C" evidence="10">
    <location>
        <begin position="607"/>
        <end position="662"/>
    </location>
</feature>
<keyword evidence="5" id="KW-0677">Repeat</keyword>
<dbReference type="GO" id="GO:0016973">
    <property type="term" value="P:poly(A)+ mRNA export from nucleus"/>
    <property type="evidence" value="ECO:0007669"/>
    <property type="project" value="TreeGrafter"/>
</dbReference>
<keyword evidence="7" id="KW-0539">Nucleus</keyword>
<dbReference type="PROSITE" id="PS51450">
    <property type="entry name" value="LRR"/>
    <property type="match status" value="1"/>
</dbReference>
<dbReference type="PROSITE" id="PS51281">
    <property type="entry name" value="TAP_C"/>
    <property type="match status" value="1"/>
</dbReference>
<dbReference type="PANTHER" id="PTHR10662">
    <property type="entry name" value="NUCLEAR RNA EXPORT FACTOR"/>
    <property type="match status" value="1"/>
</dbReference>
<feature type="region of interest" description="Disordered" evidence="8">
    <location>
        <begin position="1"/>
        <end position="52"/>
    </location>
</feature>
<dbReference type="Gene3D" id="3.80.10.10">
    <property type="entry name" value="Ribonuclease Inhibitor"/>
    <property type="match status" value="1"/>
</dbReference>
<evidence type="ECO:0000256" key="4">
    <source>
        <dbReference type="ARBA" id="ARBA00022614"/>
    </source>
</evidence>
<evidence type="ECO:0000256" key="6">
    <source>
        <dbReference type="ARBA" id="ARBA00022816"/>
    </source>
</evidence>
<feature type="domain" description="NTF2" evidence="9">
    <location>
        <begin position="391"/>
        <end position="567"/>
    </location>
</feature>
<dbReference type="PANTHER" id="PTHR10662:SF22">
    <property type="entry name" value="NUCLEAR RNA EXPORT FACTOR 1"/>
    <property type="match status" value="1"/>
</dbReference>
<dbReference type="SUPFAM" id="SSF52058">
    <property type="entry name" value="L domain-like"/>
    <property type="match status" value="1"/>
</dbReference>
<dbReference type="SUPFAM" id="SSF54427">
    <property type="entry name" value="NTF2-like"/>
    <property type="match status" value="1"/>
</dbReference>
<name>A0A5K3FY21_MESCO</name>
<accession>A0A5K3FY21</accession>
<evidence type="ECO:0000259" key="9">
    <source>
        <dbReference type="PROSITE" id="PS50177"/>
    </source>
</evidence>
<dbReference type="CDD" id="cd14342">
    <property type="entry name" value="UBA_TAP-C"/>
    <property type="match status" value="1"/>
</dbReference>
<dbReference type="InterPro" id="IPR018222">
    <property type="entry name" value="Nuclear_transport_factor_2_euk"/>
</dbReference>
<evidence type="ECO:0000256" key="2">
    <source>
        <dbReference type="ARBA" id="ARBA00009285"/>
    </source>
</evidence>
<dbReference type="SUPFAM" id="SSF46934">
    <property type="entry name" value="UBA-like"/>
    <property type="match status" value="1"/>
</dbReference>
<evidence type="ECO:0000256" key="5">
    <source>
        <dbReference type="ARBA" id="ARBA00022737"/>
    </source>
</evidence>
<dbReference type="Pfam" id="PF22602">
    <property type="entry name" value="NXF_NTF2"/>
    <property type="match status" value="1"/>
</dbReference>
<comment type="subcellular location">
    <subcellularLocation>
        <location evidence="1">Nucleus</location>
    </subcellularLocation>
</comment>
<dbReference type="InterPro" id="IPR001611">
    <property type="entry name" value="Leu-rich_rpt"/>
</dbReference>
<dbReference type="PROSITE" id="PS50177">
    <property type="entry name" value="NTF2_DOMAIN"/>
    <property type="match status" value="1"/>
</dbReference>
<dbReference type="GO" id="GO:0003723">
    <property type="term" value="F:RNA binding"/>
    <property type="evidence" value="ECO:0007669"/>
    <property type="project" value="TreeGrafter"/>
</dbReference>
<evidence type="ECO:0000256" key="7">
    <source>
        <dbReference type="ARBA" id="ARBA00023242"/>
    </source>
</evidence>
<dbReference type="Gene3D" id="3.10.450.50">
    <property type="match status" value="1"/>
</dbReference>
<dbReference type="InterPro" id="IPR057125">
    <property type="entry name" value="NXF1/2/3/5-like_LRR"/>
</dbReference>
<organism evidence="11">
    <name type="scientific">Mesocestoides corti</name>
    <name type="common">Flatworm</name>
    <dbReference type="NCBI Taxonomy" id="53468"/>
    <lineage>
        <taxon>Eukaryota</taxon>
        <taxon>Metazoa</taxon>
        <taxon>Spiralia</taxon>
        <taxon>Lophotrochozoa</taxon>
        <taxon>Platyhelminthes</taxon>
        <taxon>Cestoda</taxon>
        <taxon>Eucestoda</taxon>
        <taxon>Cyclophyllidea</taxon>
        <taxon>Mesocestoididae</taxon>
        <taxon>Mesocestoides</taxon>
    </lineage>
</organism>
<dbReference type="SMART" id="SM00804">
    <property type="entry name" value="TAP_C"/>
    <property type="match status" value="1"/>
</dbReference>
<dbReference type="Gene3D" id="1.10.8.10">
    <property type="entry name" value="DNA helicase RuvA subunit, C-terminal domain"/>
    <property type="match status" value="1"/>
</dbReference>
<reference evidence="11" key="1">
    <citation type="submission" date="2019-11" db="UniProtKB">
        <authorList>
            <consortium name="WormBaseParasite"/>
        </authorList>
    </citation>
    <scope>IDENTIFICATION</scope>
</reference>
<dbReference type="Pfam" id="PF24048">
    <property type="entry name" value="LRR_NXF1-5"/>
    <property type="match status" value="1"/>
</dbReference>
<dbReference type="InterPro" id="IPR009060">
    <property type="entry name" value="UBA-like_sf"/>
</dbReference>
<dbReference type="InterPro" id="IPR032675">
    <property type="entry name" value="LRR_dom_sf"/>
</dbReference>
<proteinExistence type="inferred from homology"/>
<dbReference type="FunFam" id="1.10.8.10:FF:000018">
    <property type="entry name" value="Nuclear RNA export factor 1"/>
    <property type="match status" value="1"/>
</dbReference>